<feature type="domain" description="Gp5/Type VI secretion system Vgr protein OB-fold" evidence="1">
    <location>
        <begin position="382"/>
        <end position="455"/>
    </location>
</feature>
<dbReference type="SUPFAM" id="SSF69255">
    <property type="entry name" value="gp5 N-terminal domain-like"/>
    <property type="match status" value="1"/>
</dbReference>
<keyword evidence="3" id="KW-1185">Reference proteome</keyword>
<protein>
    <submittedName>
        <fullName evidence="2">VgrG-related protein</fullName>
    </submittedName>
</protein>
<accession>A0ABV0LMH1</accession>
<dbReference type="Pfam" id="PF05954">
    <property type="entry name" value="Phage_GPD"/>
    <property type="match status" value="1"/>
</dbReference>
<dbReference type="InterPro" id="IPR006531">
    <property type="entry name" value="Gp5/Vgr_OB"/>
</dbReference>
<dbReference type="Proteomes" id="UP001440984">
    <property type="component" value="Unassembled WGS sequence"/>
</dbReference>
<evidence type="ECO:0000313" key="2">
    <source>
        <dbReference type="EMBL" id="MEQ0563492.1"/>
    </source>
</evidence>
<evidence type="ECO:0000313" key="3">
    <source>
        <dbReference type="Proteomes" id="UP001440984"/>
    </source>
</evidence>
<organism evidence="2 3">
    <name type="scientific">Amycolatopsis melonis</name>
    <dbReference type="NCBI Taxonomy" id="3156488"/>
    <lineage>
        <taxon>Bacteria</taxon>
        <taxon>Bacillati</taxon>
        <taxon>Actinomycetota</taxon>
        <taxon>Actinomycetes</taxon>
        <taxon>Pseudonocardiales</taxon>
        <taxon>Pseudonocardiaceae</taxon>
        <taxon>Amycolatopsis</taxon>
    </lineage>
</organism>
<dbReference type="InterPro" id="IPR047702">
    <property type="entry name" value="VgrG-rel"/>
</dbReference>
<dbReference type="InterPro" id="IPR037026">
    <property type="entry name" value="Vgr_OB-fold_dom_sf"/>
</dbReference>
<dbReference type="NCBIfam" id="NF033848">
    <property type="entry name" value="VgrG_rel"/>
    <property type="match status" value="1"/>
</dbReference>
<reference evidence="2 3" key="1">
    <citation type="submission" date="2024-05" db="EMBL/GenBank/DDBJ databases">
        <authorList>
            <person name="Zhao H."/>
            <person name="Xu Y."/>
            <person name="Lin S."/>
            <person name="Spain J.C."/>
            <person name="Zhou N.-Y."/>
        </authorList>
    </citation>
    <scope>NUCLEOTIDE SEQUENCE [LARGE SCALE GENOMIC DNA]</scope>
    <source>
        <strain evidence="2 3">NEAU-NG30</strain>
    </source>
</reference>
<dbReference type="Pfam" id="PF04717">
    <property type="entry name" value="Phage_base_V"/>
    <property type="match status" value="1"/>
</dbReference>
<dbReference type="SUPFAM" id="SSF69279">
    <property type="entry name" value="Phage tail proteins"/>
    <property type="match status" value="1"/>
</dbReference>
<comment type="caution">
    <text evidence="2">The sequence shown here is derived from an EMBL/GenBank/DDBJ whole genome shotgun (WGS) entry which is preliminary data.</text>
</comment>
<dbReference type="EMBL" id="JBDZYD010000012">
    <property type="protein sequence ID" value="MEQ0563492.1"/>
    <property type="molecule type" value="Genomic_DNA"/>
</dbReference>
<dbReference type="Gene3D" id="2.40.50.230">
    <property type="entry name" value="Gp5 N-terminal domain"/>
    <property type="match status" value="1"/>
</dbReference>
<gene>
    <name evidence="2" type="ORF">ABJI51_30815</name>
</gene>
<name>A0ABV0LMH1_9PSEU</name>
<evidence type="ECO:0000259" key="1">
    <source>
        <dbReference type="Pfam" id="PF04717"/>
    </source>
</evidence>
<sequence length="607" mass="64068">MANETFTNTLMVEVDSTPLPDDVKVMLSYAYVDDSRNLPDTFVLRFRDPAGIVLDKGKFKVGAKVKLKVQTSDPEGPQDLMSGEVTAVAIDLDPHGTFTEVRGYDHAHRLFRGRRVAAYPNMTIADIVRKVAQRANLPVGKIDDVKGFGGRPNTQLSQDNVSDWEFLSRLADVVGAQIAVRDGKLNFELPEKPSSAPSTTTKATADPLVLEAHGTLVSLRASITAAEQVPEVRVNGWDYEHKQAVTATAKPRNAGTDVPGLDPVDLAAKFAAPPFLDAASPRRAQSEADATAKALADRLGSACTELDGVAKGNPKLRAGTAVTLTGVGAPFAGKYTLTSTRHLFNADVGYTTEFTVSGRQERSLYGLVAGGAKTSSWPGVVPATVTDLKDPAKLGRVKLTFPWLDQSFSSTWARTVQPGAGKDRGALVLPEVGDEVLVGFEHGDFEAPYVLGGLHSTKDAPPSKFTKPVVDANSGEVALRGFVSRKGHKLEFAEDDGIVLSSGDAKFVVKIDQKNQVIEVTSGKSVTVTAKNGVSIDAGTGPLELKGQKVTVKSNSDASIEAASQLKLNGTAGVKVEGASVSVAGQGQTELTASGVVTVRGSVVKIN</sequence>
<proteinExistence type="predicted"/>
<dbReference type="RefSeq" id="WP_348954554.1">
    <property type="nucleotide sequence ID" value="NZ_JBDZYD010000012.1"/>
</dbReference>